<dbReference type="Pfam" id="PF13641">
    <property type="entry name" value="Glyco_tranf_2_3"/>
    <property type="match status" value="1"/>
</dbReference>
<dbReference type="Proteomes" id="UP001211005">
    <property type="component" value="Chromosome"/>
</dbReference>
<evidence type="ECO:0000256" key="2">
    <source>
        <dbReference type="ARBA" id="ARBA00022676"/>
    </source>
</evidence>
<evidence type="ECO:0000256" key="3">
    <source>
        <dbReference type="ARBA" id="ARBA00022679"/>
    </source>
</evidence>
<dbReference type="RefSeq" id="WP_269561122.1">
    <property type="nucleotide sequence ID" value="NZ_CP114767.1"/>
</dbReference>
<feature type="transmembrane region" description="Helical" evidence="5">
    <location>
        <begin position="349"/>
        <end position="366"/>
    </location>
</feature>
<feature type="transmembrane region" description="Helical" evidence="5">
    <location>
        <begin position="324"/>
        <end position="343"/>
    </location>
</feature>
<keyword evidence="5" id="KW-0472">Membrane</keyword>
<keyword evidence="5" id="KW-0812">Transmembrane</keyword>
<evidence type="ECO:0000313" key="7">
    <source>
        <dbReference type="Proteomes" id="UP001211005"/>
    </source>
</evidence>
<keyword evidence="7" id="KW-1185">Reference proteome</keyword>
<keyword evidence="2 6" id="KW-0328">Glycosyltransferase</keyword>
<organism evidence="6 7">
    <name type="scientific">Hymenobacter canadensis</name>
    <dbReference type="NCBI Taxonomy" id="2999067"/>
    <lineage>
        <taxon>Bacteria</taxon>
        <taxon>Pseudomonadati</taxon>
        <taxon>Bacteroidota</taxon>
        <taxon>Cytophagia</taxon>
        <taxon>Cytophagales</taxon>
        <taxon>Hymenobacteraceae</taxon>
        <taxon>Hymenobacter</taxon>
    </lineage>
</organism>
<evidence type="ECO:0000256" key="1">
    <source>
        <dbReference type="ARBA" id="ARBA00006739"/>
    </source>
</evidence>
<protein>
    <submittedName>
        <fullName evidence="6">Glycosyltransferase</fullName>
        <ecNumber evidence="6">2.4.-.-</ecNumber>
    </submittedName>
</protein>
<dbReference type="Gene3D" id="3.90.550.10">
    <property type="entry name" value="Spore Coat Polysaccharide Biosynthesis Protein SpsA, Chain A"/>
    <property type="match status" value="1"/>
</dbReference>
<dbReference type="PANTHER" id="PTHR43630:SF1">
    <property type="entry name" value="POLY-BETA-1,6-N-ACETYL-D-GLUCOSAMINE SYNTHASE"/>
    <property type="match status" value="1"/>
</dbReference>
<evidence type="ECO:0000256" key="4">
    <source>
        <dbReference type="SAM" id="MobiDB-lite"/>
    </source>
</evidence>
<comment type="similarity">
    <text evidence="1">Belongs to the glycosyltransferase 2 family.</text>
</comment>
<gene>
    <name evidence="6" type="ORF">O3303_05795</name>
</gene>
<reference evidence="6 7" key="1">
    <citation type="submission" date="2022-12" db="EMBL/GenBank/DDBJ databases">
        <title>Hymenobacter canadensis sp. nov. isolated from lake water of the Cambridge Bay, Canada.</title>
        <authorList>
            <person name="Kim W.H."/>
            <person name="Lee Y.M."/>
        </authorList>
    </citation>
    <scope>NUCLEOTIDE SEQUENCE [LARGE SCALE GENOMIC DNA]</scope>
    <source>
        <strain evidence="6 7">PAMC 29467</strain>
    </source>
</reference>
<feature type="transmembrane region" description="Helical" evidence="5">
    <location>
        <begin position="26"/>
        <end position="47"/>
    </location>
</feature>
<dbReference type="EC" id="2.4.-.-" evidence="6"/>
<keyword evidence="3 6" id="KW-0808">Transferase</keyword>
<dbReference type="GO" id="GO:0016757">
    <property type="term" value="F:glycosyltransferase activity"/>
    <property type="evidence" value="ECO:0007669"/>
    <property type="project" value="UniProtKB-KW"/>
</dbReference>
<accession>A0ABY7LT08</accession>
<sequence>MNDLLLGLTDVLVAAGWLLQLVLNGALQLLGLYLLGNVLYLLFFALAGHRRARVLPPAPAAPAAPRRMCVLLPAYQADAVILQTAPAALAHAYAGALTVCVVADGLQPTTVAALRTQGAQVVEVRFARSTKGQALQAALATLPATAYDVAVVLDVDNVMAPGFLARVNEAFAAGYQVVQGHRTAKNLDSPFAVLDACNEAINNHIFRLGHARLGMSASLIGSGMAFDYTYLQQLLHNIGETAGEDKEIDFRILRDGVPIGYLPEADVYDEKIANAGVFGTQRTRWMAAQLEFLRKYGPEALSQLRRGRLEFVDKIVQSALLPRVLLLGLLTLLLGLALLLPAGWGPPPAWWAGLLAGTALALLLALPRRFYSRPVATALLHLPLALLAMTRALSRLGRARGTFLPTPHAAHAPQPPEPAAAPLPS</sequence>
<dbReference type="InterPro" id="IPR029044">
    <property type="entry name" value="Nucleotide-diphossugar_trans"/>
</dbReference>
<dbReference type="PANTHER" id="PTHR43630">
    <property type="entry name" value="POLY-BETA-1,6-N-ACETYL-D-GLUCOSAMINE SYNTHASE"/>
    <property type="match status" value="1"/>
</dbReference>
<dbReference type="EMBL" id="CP114767">
    <property type="protein sequence ID" value="WBA43077.1"/>
    <property type="molecule type" value="Genomic_DNA"/>
</dbReference>
<name>A0ABY7LT08_9BACT</name>
<evidence type="ECO:0000313" key="6">
    <source>
        <dbReference type="EMBL" id="WBA43077.1"/>
    </source>
</evidence>
<keyword evidence="5" id="KW-1133">Transmembrane helix</keyword>
<evidence type="ECO:0000256" key="5">
    <source>
        <dbReference type="SAM" id="Phobius"/>
    </source>
</evidence>
<dbReference type="SUPFAM" id="SSF53448">
    <property type="entry name" value="Nucleotide-diphospho-sugar transferases"/>
    <property type="match status" value="1"/>
</dbReference>
<proteinExistence type="inferred from homology"/>
<feature type="compositionally biased region" description="Pro residues" evidence="4">
    <location>
        <begin position="413"/>
        <end position="425"/>
    </location>
</feature>
<feature type="region of interest" description="Disordered" evidence="4">
    <location>
        <begin position="405"/>
        <end position="425"/>
    </location>
</feature>